<reference evidence="1 2" key="1">
    <citation type="submission" date="2018-11" db="EMBL/GenBank/DDBJ databases">
        <title>Genome sequence and assembly of Colletotrichum sidae.</title>
        <authorList>
            <person name="Gan P."/>
            <person name="Shirasu K."/>
        </authorList>
    </citation>
    <scope>NUCLEOTIDE SEQUENCE [LARGE SCALE GENOMIC DNA]</scope>
    <source>
        <strain evidence="1 2">CBS 518.97</strain>
    </source>
</reference>
<name>A0A4R8TDF4_9PEZI</name>
<dbReference type="Proteomes" id="UP000295604">
    <property type="component" value="Unassembled WGS sequence"/>
</dbReference>
<evidence type="ECO:0008006" key="3">
    <source>
        <dbReference type="Google" id="ProtNLM"/>
    </source>
</evidence>
<dbReference type="AlphaFoldDB" id="A0A4R8TDF4"/>
<sequence>MAQLPSYQDAVSKLDWLELVGPHIECRDFANLCSVNKRFYAVFAPRLWNDPLVTVRQLGLKPSDA</sequence>
<evidence type="ECO:0000313" key="1">
    <source>
        <dbReference type="EMBL" id="TEA15833.1"/>
    </source>
</evidence>
<accession>A0A4R8TDF4</accession>
<protein>
    <recommendedName>
        <fullName evidence="3">F-box domain-containing protein</fullName>
    </recommendedName>
</protein>
<comment type="caution">
    <text evidence="1">The sequence shown here is derived from an EMBL/GenBank/DDBJ whole genome shotgun (WGS) entry which is preliminary data.</text>
</comment>
<evidence type="ECO:0000313" key="2">
    <source>
        <dbReference type="Proteomes" id="UP000295604"/>
    </source>
</evidence>
<proteinExistence type="predicted"/>
<gene>
    <name evidence="1" type="ORF">C8034_v002004</name>
</gene>
<dbReference type="EMBL" id="QAPF01000124">
    <property type="protein sequence ID" value="TEA15833.1"/>
    <property type="molecule type" value="Genomic_DNA"/>
</dbReference>
<keyword evidence="2" id="KW-1185">Reference proteome</keyword>
<organism evidence="1 2">
    <name type="scientific">Colletotrichum sidae</name>
    <dbReference type="NCBI Taxonomy" id="1347389"/>
    <lineage>
        <taxon>Eukaryota</taxon>
        <taxon>Fungi</taxon>
        <taxon>Dikarya</taxon>
        <taxon>Ascomycota</taxon>
        <taxon>Pezizomycotina</taxon>
        <taxon>Sordariomycetes</taxon>
        <taxon>Hypocreomycetidae</taxon>
        <taxon>Glomerellales</taxon>
        <taxon>Glomerellaceae</taxon>
        <taxon>Colletotrichum</taxon>
        <taxon>Colletotrichum orbiculare species complex</taxon>
    </lineage>
</organism>